<proteinExistence type="predicted"/>
<organism evidence="2 3">
    <name type="scientific">Helicostylum pulchrum</name>
    <dbReference type="NCBI Taxonomy" id="562976"/>
    <lineage>
        <taxon>Eukaryota</taxon>
        <taxon>Fungi</taxon>
        <taxon>Fungi incertae sedis</taxon>
        <taxon>Mucoromycota</taxon>
        <taxon>Mucoromycotina</taxon>
        <taxon>Mucoromycetes</taxon>
        <taxon>Mucorales</taxon>
        <taxon>Mucorineae</taxon>
        <taxon>Mucoraceae</taxon>
        <taxon>Helicostylum</taxon>
    </lineage>
</organism>
<dbReference type="Proteomes" id="UP001476247">
    <property type="component" value="Unassembled WGS sequence"/>
</dbReference>
<evidence type="ECO:0000313" key="1">
    <source>
        <dbReference type="EMBL" id="GAA5794695.1"/>
    </source>
</evidence>
<accession>A0ABP9YIG9</accession>
<keyword evidence="3" id="KW-1185">Reference proteome</keyword>
<reference evidence="2" key="1">
    <citation type="submission" date="2024-03" db="EMBL/GenBank/DDBJ databases">
        <authorList>
            <consortium name="DAB_fungi"/>
            <person name="Toyotome T."/>
            <person name="Hosono M."/>
            <person name="Torimaru M."/>
            <person name="Fukuda K."/>
            <person name="Mikami N."/>
        </authorList>
    </citation>
    <scope>NUCLEOTIDE SEQUENCE</scope>
    <source>
        <strain evidence="2">KT1b</strain>
    </source>
</reference>
<evidence type="ECO:0000313" key="3">
    <source>
        <dbReference type="Proteomes" id="UP001476247"/>
    </source>
</evidence>
<comment type="caution">
    <text evidence="2">The sequence shown here is derived from an EMBL/GenBank/DDBJ whole genome shotgun (WGS) entry which is preliminary data.</text>
</comment>
<gene>
    <name evidence="1" type="ORF">HPULCUR_000040</name>
    <name evidence="2" type="ORF">HPULCUR_012194</name>
</gene>
<dbReference type="EMBL" id="BAABUJ010000088">
    <property type="protein sequence ID" value="GAA5806649.1"/>
    <property type="molecule type" value="Genomic_DNA"/>
</dbReference>
<sequence>METQTNMPMNFIQLINTLIQNKEPSAPLLEDIKEDPPVYDQKPDECGLTVINHIQNKSILNIDNNKINEISKHIESINVSTIGYYKDMLIKDGNIFLAETINITNIIEARNRRIFEIKYIKDNYSSMVPIFDSILLNSDNKVITDIEDYKNKLNKIDLQNLSIQYNGINLQRLYRSTIELQFKLLLSNNSTNNINSTLLKYINKIVMNIPK</sequence>
<dbReference type="EMBL" id="BAABUJ010000002">
    <property type="protein sequence ID" value="GAA5794695.1"/>
    <property type="molecule type" value="Genomic_DNA"/>
</dbReference>
<evidence type="ECO:0000313" key="2">
    <source>
        <dbReference type="EMBL" id="GAA5806649.1"/>
    </source>
</evidence>
<protein>
    <submittedName>
        <fullName evidence="2">Uncharacterized protein</fullName>
    </submittedName>
</protein>
<reference evidence="2 3" key="2">
    <citation type="submission" date="2024-04" db="EMBL/GenBank/DDBJ databases">
        <title>genome sequences of Mucor flavus KT1a and Helicostylum pulchrum KT1b strains isolation_sourced from the surface of a dry-aged beef.</title>
        <authorList>
            <person name="Toyotome T."/>
            <person name="Hosono M."/>
            <person name="Torimaru M."/>
            <person name="Fukuda K."/>
            <person name="Mikami N."/>
        </authorList>
    </citation>
    <scope>NUCLEOTIDE SEQUENCE [LARGE SCALE GENOMIC DNA]</scope>
    <source>
        <strain evidence="2 3">KT1b</strain>
    </source>
</reference>
<name>A0ABP9YIG9_9FUNG</name>